<dbReference type="Proteomes" id="UP000694300">
    <property type="component" value="Unassembled WGS sequence"/>
</dbReference>
<evidence type="ECO:0000313" key="2">
    <source>
        <dbReference type="EMBL" id="MBW0130896.1"/>
    </source>
</evidence>
<comment type="caution">
    <text evidence="2">The sequence shown here is derived from an EMBL/GenBank/DDBJ whole genome shotgun (WGS) entry which is preliminary data.</text>
</comment>
<protein>
    <submittedName>
        <fullName evidence="2">Uncharacterized protein</fullName>
    </submittedName>
</protein>
<sequence length="76" mass="7944">MTEAEIEELLDGYGATAAVVARSRVDGVEVHSAASAAGSPSSSRAAGCRSSPRGTAWRRRTITEAVREGQRAGREL</sequence>
<feature type="region of interest" description="Disordered" evidence="1">
    <location>
        <begin position="32"/>
        <end position="60"/>
    </location>
</feature>
<keyword evidence="3" id="KW-1185">Reference proteome</keyword>
<evidence type="ECO:0000256" key="1">
    <source>
        <dbReference type="SAM" id="MobiDB-lite"/>
    </source>
</evidence>
<evidence type="ECO:0000313" key="3">
    <source>
        <dbReference type="Proteomes" id="UP000694300"/>
    </source>
</evidence>
<reference evidence="2 3" key="1">
    <citation type="submission" date="2020-11" db="EMBL/GenBank/DDBJ databases">
        <title>Pseudonocardia abyssalis sp. nov. and Pseudonocardia oceani sp. nov., description and phylogenomic analysis of two novel actinomycetes isolated from the deep Southern Ocean.</title>
        <authorList>
            <person name="Parra J."/>
        </authorList>
    </citation>
    <scope>NUCLEOTIDE SEQUENCE [LARGE SCALE GENOMIC DNA]</scope>
    <source>
        <strain evidence="3">KRD185</strain>
    </source>
</reference>
<dbReference type="EMBL" id="JADQDF010000001">
    <property type="protein sequence ID" value="MBW0130896.1"/>
    <property type="molecule type" value="Genomic_DNA"/>
</dbReference>
<name>A0ABS6UF93_9PSEU</name>
<proteinExistence type="predicted"/>
<feature type="compositionally biased region" description="Low complexity" evidence="1">
    <location>
        <begin position="32"/>
        <end position="54"/>
    </location>
</feature>
<accession>A0ABS6UF93</accession>
<dbReference type="RefSeq" id="WP_218596069.1">
    <property type="nucleotide sequence ID" value="NZ_JADQDF010000001.1"/>
</dbReference>
<gene>
    <name evidence="2" type="ORF">I4I82_24935</name>
</gene>
<organism evidence="2 3">
    <name type="scientific">Pseudonocardia oceani</name>
    <dbReference type="NCBI Taxonomy" id="2792013"/>
    <lineage>
        <taxon>Bacteria</taxon>
        <taxon>Bacillati</taxon>
        <taxon>Actinomycetota</taxon>
        <taxon>Actinomycetes</taxon>
        <taxon>Pseudonocardiales</taxon>
        <taxon>Pseudonocardiaceae</taxon>
        <taxon>Pseudonocardia</taxon>
    </lineage>
</organism>